<name>A0ABQ4ZWL0_9ASTR</name>
<proteinExistence type="predicted"/>
<comment type="caution">
    <text evidence="2">The sequence shown here is derived from an EMBL/GenBank/DDBJ whole genome shotgun (WGS) entry which is preliminary data.</text>
</comment>
<gene>
    <name evidence="2" type="ORF">Tco_0801642</name>
</gene>
<accession>A0ABQ4ZWL0</accession>
<dbReference type="Proteomes" id="UP001151760">
    <property type="component" value="Unassembled WGS sequence"/>
</dbReference>
<organism evidence="2 3">
    <name type="scientific">Tanacetum coccineum</name>
    <dbReference type="NCBI Taxonomy" id="301880"/>
    <lineage>
        <taxon>Eukaryota</taxon>
        <taxon>Viridiplantae</taxon>
        <taxon>Streptophyta</taxon>
        <taxon>Embryophyta</taxon>
        <taxon>Tracheophyta</taxon>
        <taxon>Spermatophyta</taxon>
        <taxon>Magnoliopsida</taxon>
        <taxon>eudicotyledons</taxon>
        <taxon>Gunneridae</taxon>
        <taxon>Pentapetalae</taxon>
        <taxon>asterids</taxon>
        <taxon>campanulids</taxon>
        <taxon>Asterales</taxon>
        <taxon>Asteraceae</taxon>
        <taxon>Asteroideae</taxon>
        <taxon>Anthemideae</taxon>
        <taxon>Anthemidinae</taxon>
        <taxon>Tanacetum</taxon>
    </lineage>
</organism>
<keyword evidence="1" id="KW-0472">Membrane</keyword>
<evidence type="ECO:0000313" key="3">
    <source>
        <dbReference type="Proteomes" id="UP001151760"/>
    </source>
</evidence>
<feature type="transmembrane region" description="Helical" evidence="1">
    <location>
        <begin position="26"/>
        <end position="48"/>
    </location>
</feature>
<keyword evidence="3" id="KW-1185">Reference proteome</keyword>
<keyword evidence="1" id="KW-1133">Transmembrane helix</keyword>
<evidence type="ECO:0000256" key="1">
    <source>
        <dbReference type="SAM" id="Phobius"/>
    </source>
</evidence>
<keyword evidence="1" id="KW-0812">Transmembrane</keyword>
<reference evidence="2" key="2">
    <citation type="submission" date="2022-01" db="EMBL/GenBank/DDBJ databases">
        <authorList>
            <person name="Yamashiro T."/>
            <person name="Shiraishi A."/>
            <person name="Satake H."/>
            <person name="Nakayama K."/>
        </authorList>
    </citation>
    <scope>NUCLEOTIDE SEQUENCE</scope>
</reference>
<protein>
    <submittedName>
        <fullName evidence="2">Uncharacterized protein</fullName>
    </submittedName>
</protein>
<sequence length="225" mass="25145">MSRIISSSVWLFMTKSSTYTSKLRQNIPWLMMNAVFSSSSSAILIWWYPLYAFRKHLRGDPQRDYTFQSISGILLGHLGGAPLCAAGRPSYLLASRQKHPGPKIIAHSIGMTLLLRIVTVPPLTGNFNIPCAVDGTTRIFLIPVLPIIPLCWDGDMITMKFIYAEVECSSSPIFTSRDIWPIGQMVSPLNPMSDVVAGIIWLLISGRSLTKQCSYRNFVDAHRPQ</sequence>
<evidence type="ECO:0000313" key="2">
    <source>
        <dbReference type="EMBL" id="GJS94674.1"/>
    </source>
</evidence>
<dbReference type="EMBL" id="BQNB010011749">
    <property type="protein sequence ID" value="GJS94674.1"/>
    <property type="molecule type" value="Genomic_DNA"/>
</dbReference>
<reference evidence="2" key="1">
    <citation type="journal article" date="2022" name="Int. J. Mol. Sci.">
        <title>Draft Genome of Tanacetum Coccineum: Genomic Comparison of Closely Related Tanacetum-Family Plants.</title>
        <authorList>
            <person name="Yamashiro T."/>
            <person name="Shiraishi A."/>
            <person name="Nakayama K."/>
            <person name="Satake H."/>
        </authorList>
    </citation>
    <scope>NUCLEOTIDE SEQUENCE</scope>
</reference>